<evidence type="ECO:0000313" key="2">
    <source>
        <dbReference type="EMBL" id="KPC55085.1"/>
    </source>
</evidence>
<gene>
    <name evidence="2" type="ORF">WG78_00460</name>
</gene>
<name>A0A0N0XL09_9NEIS</name>
<organism evidence="2 3">
    <name type="scientific">Amantichitinum ursilacus</name>
    <dbReference type="NCBI Taxonomy" id="857265"/>
    <lineage>
        <taxon>Bacteria</taxon>
        <taxon>Pseudomonadati</taxon>
        <taxon>Pseudomonadota</taxon>
        <taxon>Betaproteobacteria</taxon>
        <taxon>Neisseriales</taxon>
        <taxon>Chitinibacteraceae</taxon>
        <taxon>Amantichitinum</taxon>
    </lineage>
</organism>
<dbReference type="STRING" id="857265.WG78_00460"/>
<dbReference type="AlphaFoldDB" id="A0A0N0XL09"/>
<comment type="caution">
    <text evidence="2">The sequence shown here is derived from an EMBL/GenBank/DDBJ whole genome shotgun (WGS) entry which is preliminary data.</text>
</comment>
<dbReference type="EMBL" id="LAQT01000001">
    <property type="protein sequence ID" value="KPC55085.1"/>
    <property type="molecule type" value="Genomic_DNA"/>
</dbReference>
<evidence type="ECO:0000256" key="1">
    <source>
        <dbReference type="SAM" id="Phobius"/>
    </source>
</evidence>
<accession>A0A0N0XL09</accession>
<sequence>MTSSEVKSTPPGNGKPKGKPWYRQATPFLVFAGPAVVVVASLVSAYLAFSREDDLVTQNYYQTGEAINDRIKEDAHTAALKLDGQMSIDVKQNRVTLKLDNPEQQKLPPVLQLDLQHPTQEKLDQHVVLSQLEPRQYQANLEPTTATRWHVMVQNESAWRLEGEWNAADVGPVTVKPAGHSVAADQ</sequence>
<keyword evidence="3" id="KW-1185">Reference proteome</keyword>
<keyword evidence="1" id="KW-0472">Membrane</keyword>
<proteinExistence type="predicted"/>
<keyword evidence="1" id="KW-1133">Transmembrane helix</keyword>
<evidence type="ECO:0000313" key="3">
    <source>
        <dbReference type="Proteomes" id="UP000037939"/>
    </source>
</evidence>
<reference evidence="2 3" key="1">
    <citation type="submission" date="2015-07" db="EMBL/GenBank/DDBJ databases">
        <title>Draft genome sequence of the Amantichitinum ursilacus IGB-41, a new chitin-degrading bacterium.</title>
        <authorList>
            <person name="Kirstahler P."/>
            <person name="Guenther M."/>
            <person name="Grumaz C."/>
            <person name="Rupp S."/>
            <person name="Zibek S."/>
            <person name="Sohn K."/>
        </authorList>
    </citation>
    <scope>NUCLEOTIDE SEQUENCE [LARGE SCALE GENOMIC DNA]</scope>
    <source>
        <strain evidence="2 3">IGB-41</strain>
    </source>
</reference>
<dbReference type="InterPro" id="IPR008620">
    <property type="entry name" value="FixH"/>
</dbReference>
<dbReference type="RefSeq" id="WP_161805040.1">
    <property type="nucleotide sequence ID" value="NZ_LAQT01000001.1"/>
</dbReference>
<keyword evidence="1" id="KW-0812">Transmembrane</keyword>
<dbReference type="Proteomes" id="UP000037939">
    <property type="component" value="Unassembled WGS sequence"/>
</dbReference>
<protein>
    <submittedName>
        <fullName evidence="2">FixH</fullName>
    </submittedName>
</protein>
<feature type="transmembrane region" description="Helical" evidence="1">
    <location>
        <begin position="28"/>
        <end position="49"/>
    </location>
</feature>
<dbReference type="Pfam" id="PF05751">
    <property type="entry name" value="FixH"/>
    <property type="match status" value="1"/>
</dbReference>